<dbReference type="Proteomes" id="UP000429232">
    <property type="component" value="Chromosome"/>
</dbReference>
<reference evidence="1 2" key="1">
    <citation type="submission" date="2020-12" db="EMBL/GenBank/DDBJ databases">
        <title>HMF7856_wgs.fasta genome submission.</title>
        <authorList>
            <person name="Kang H."/>
            <person name="Kim H."/>
            <person name="Joh K."/>
        </authorList>
    </citation>
    <scope>NUCLEOTIDE SEQUENCE [LARGE SCALE GENOMIC DNA]</scope>
    <source>
        <strain evidence="1 2">HMF7856</strain>
    </source>
</reference>
<dbReference type="AlphaFoldDB" id="A0A6I4HUR7"/>
<accession>A0A6I4HUR7</accession>
<dbReference type="EMBL" id="CP066775">
    <property type="protein sequence ID" value="QQL50332.1"/>
    <property type="molecule type" value="Genomic_DNA"/>
</dbReference>
<organism evidence="1 2">
    <name type="scientific">Mucilaginibacter ginkgonis</name>
    <dbReference type="NCBI Taxonomy" id="2682091"/>
    <lineage>
        <taxon>Bacteria</taxon>
        <taxon>Pseudomonadati</taxon>
        <taxon>Bacteroidota</taxon>
        <taxon>Sphingobacteriia</taxon>
        <taxon>Sphingobacteriales</taxon>
        <taxon>Sphingobacteriaceae</taxon>
        <taxon>Mucilaginibacter</taxon>
    </lineage>
</organism>
<proteinExistence type="predicted"/>
<name>A0A6I4HUR7_9SPHI</name>
<gene>
    <name evidence="1" type="ORF">GO620_002435</name>
</gene>
<protein>
    <submittedName>
        <fullName evidence="1">Uncharacterized protein</fullName>
    </submittedName>
</protein>
<dbReference type="KEGG" id="mgik:GO620_002435"/>
<dbReference type="RefSeq" id="WP_157522415.1">
    <property type="nucleotide sequence ID" value="NZ_CP066775.1"/>
</dbReference>
<keyword evidence="2" id="KW-1185">Reference proteome</keyword>
<sequence length="59" mass="6818">MTKQKKQYILKPGKHQFIPGSPAVHHNGNISDEEAEWYIKKLPHIRLLFKKIPANADVL</sequence>
<evidence type="ECO:0000313" key="2">
    <source>
        <dbReference type="Proteomes" id="UP000429232"/>
    </source>
</evidence>
<evidence type="ECO:0000313" key="1">
    <source>
        <dbReference type="EMBL" id="QQL50332.1"/>
    </source>
</evidence>